<dbReference type="Gene3D" id="3.40.50.150">
    <property type="entry name" value="Vaccinia Virus protein VP39"/>
    <property type="match status" value="1"/>
</dbReference>
<proteinExistence type="predicted"/>
<comment type="caution">
    <text evidence="1">The sequence shown here is derived from an EMBL/GenBank/DDBJ whole genome shotgun (WGS) entry which is preliminary data.</text>
</comment>
<keyword evidence="1" id="KW-0808">Transferase</keyword>
<dbReference type="InterPro" id="IPR019410">
    <property type="entry name" value="Methyltransf_16"/>
</dbReference>
<dbReference type="SUPFAM" id="SSF53335">
    <property type="entry name" value="S-adenosyl-L-methionine-dependent methyltransferases"/>
    <property type="match status" value="1"/>
</dbReference>
<evidence type="ECO:0000313" key="2">
    <source>
        <dbReference type="Proteomes" id="UP001430356"/>
    </source>
</evidence>
<sequence length="261" mass="28081">MIGGAGRGADVLIGACNDPKYATVGALRERVLLDGRYEWQDLPFSCPSSRHVMLARRRGASAGGGTLEDGGLGALLESDSIPQYVWPAAGPMCEWVSANSSVFVGKTVLELGCGTGVLGFTVAQHASLVVLTDSSPVSLALALESVARNRYHNCRVAALQWGRDDHLRQIKQECGVDVFDLVIGSDVFYFSNTLRAGLATAHRALTPPHGADSVFLCGSVARSDRMEYDLEEMPVQEGFALAGSLVQDPFRLYMWRPHCPP</sequence>
<dbReference type="PANTHER" id="PTHR14614:SF130">
    <property type="entry name" value="PROTEIN-LYSINE N-METHYLTRANSFERASE EEF2KMT"/>
    <property type="match status" value="1"/>
</dbReference>
<reference evidence="1 2" key="1">
    <citation type="journal article" date="2021" name="MBio">
        <title>A New Model Trypanosomatid, Novymonas esmeraldas: Genomic Perception of Its 'Candidatus Pandoraea novymonadis' Endosymbiont.</title>
        <authorList>
            <person name="Zakharova A."/>
            <person name="Saura A."/>
            <person name="Butenko A."/>
            <person name="Podesvova L."/>
            <person name="Warmusova S."/>
            <person name="Kostygov A.Y."/>
            <person name="Nenarokova A."/>
            <person name="Lukes J."/>
            <person name="Opperdoes F.R."/>
            <person name="Yurchenko V."/>
        </authorList>
    </citation>
    <scope>NUCLEOTIDE SEQUENCE [LARGE SCALE GENOMIC DNA]</scope>
    <source>
        <strain evidence="1 2">E262AT.01</strain>
    </source>
</reference>
<dbReference type="Pfam" id="PF10294">
    <property type="entry name" value="Methyltransf_16"/>
    <property type="match status" value="1"/>
</dbReference>
<name>A0AAW0EXX4_9TRYP</name>
<dbReference type="InterPro" id="IPR029063">
    <property type="entry name" value="SAM-dependent_MTases_sf"/>
</dbReference>
<dbReference type="GO" id="GO:0032259">
    <property type="term" value="P:methylation"/>
    <property type="evidence" value="ECO:0007669"/>
    <property type="project" value="UniProtKB-KW"/>
</dbReference>
<keyword evidence="2" id="KW-1185">Reference proteome</keyword>
<gene>
    <name evidence="1" type="ORF">NESM_000795700</name>
</gene>
<organism evidence="1 2">
    <name type="scientific">Novymonas esmeraldas</name>
    <dbReference type="NCBI Taxonomy" id="1808958"/>
    <lineage>
        <taxon>Eukaryota</taxon>
        <taxon>Discoba</taxon>
        <taxon>Euglenozoa</taxon>
        <taxon>Kinetoplastea</taxon>
        <taxon>Metakinetoplastina</taxon>
        <taxon>Trypanosomatida</taxon>
        <taxon>Trypanosomatidae</taxon>
        <taxon>Novymonas</taxon>
    </lineage>
</organism>
<accession>A0AAW0EXX4</accession>
<dbReference type="GO" id="GO:0008168">
    <property type="term" value="F:methyltransferase activity"/>
    <property type="evidence" value="ECO:0007669"/>
    <property type="project" value="UniProtKB-KW"/>
</dbReference>
<protein>
    <submittedName>
        <fullName evidence="1">Methyltransferase-like protein</fullName>
    </submittedName>
</protein>
<keyword evidence="1" id="KW-0489">Methyltransferase</keyword>
<dbReference type="AlphaFoldDB" id="A0AAW0EXX4"/>
<dbReference type="PANTHER" id="PTHR14614">
    <property type="entry name" value="HEPATOCELLULAR CARCINOMA-ASSOCIATED ANTIGEN"/>
    <property type="match status" value="1"/>
</dbReference>
<dbReference type="Proteomes" id="UP001430356">
    <property type="component" value="Unassembled WGS sequence"/>
</dbReference>
<dbReference type="CDD" id="cd02440">
    <property type="entry name" value="AdoMet_MTases"/>
    <property type="match status" value="1"/>
</dbReference>
<evidence type="ECO:0000313" key="1">
    <source>
        <dbReference type="EMBL" id="KAK7198366.1"/>
    </source>
</evidence>
<dbReference type="EMBL" id="JAECZO010000146">
    <property type="protein sequence ID" value="KAK7198366.1"/>
    <property type="molecule type" value="Genomic_DNA"/>
</dbReference>